<dbReference type="EMBL" id="ATLV01006234">
    <property type="status" value="NOT_ANNOTATED_CDS"/>
    <property type="molecule type" value="Genomic_DNA"/>
</dbReference>
<dbReference type="EMBL" id="KE524347">
    <property type="protein sequence ID" value="KFB35248.1"/>
    <property type="molecule type" value="Genomic_DNA"/>
</dbReference>
<keyword evidence="4" id="KW-1185">Reference proteome</keyword>
<dbReference type="VEuPathDB" id="VectorBase:ASIC001413"/>
<gene>
    <name evidence="2" type="ORF">ZHAS_00001413</name>
</gene>
<protein>
    <submittedName>
        <fullName evidence="2 3">Uncharacterized protein</fullName>
    </submittedName>
</protein>
<name>A0A084VBA4_ANOSI</name>
<sequence length="241" mass="26428">MSRHLAMNVKTKSPRGRRIAIVWTVFMLRSPGPVRSPTTGLVSLSVGLTVWPRATTTGTNTTARIRPVPSTRRMPNPVPEVRVKTLPIHHHDRCCSMHGFPISPRSRNRNRQTPGASHTGSATVTRDLGTCIIGTDAFGSPKKFPLRLRTPARESFVLFPPSMTVNGERCGFPSGRTLHHSPNLWPMSFQSSAPDRNNGPGKPIYRPHRAGECSVARRRQAGSDACAGLQVVTESEMVITL</sequence>
<evidence type="ECO:0000313" key="2">
    <source>
        <dbReference type="EMBL" id="KFB35248.1"/>
    </source>
</evidence>
<evidence type="ECO:0000256" key="1">
    <source>
        <dbReference type="SAM" id="MobiDB-lite"/>
    </source>
</evidence>
<accession>A0A084VBA4</accession>
<reference evidence="3" key="2">
    <citation type="submission" date="2020-05" db="UniProtKB">
        <authorList>
            <consortium name="EnsemblMetazoa"/>
        </authorList>
    </citation>
    <scope>IDENTIFICATION</scope>
</reference>
<reference evidence="2 4" key="1">
    <citation type="journal article" date="2014" name="BMC Genomics">
        <title>Genome sequence of Anopheles sinensis provides insight into genetics basis of mosquito competence for malaria parasites.</title>
        <authorList>
            <person name="Zhou D."/>
            <person name="Zhang D."/>
            <person name="Ding G."/>
            <person name="Shi L."/>
            <person name="Hou Q."/>
            <person name="Ye Y."/>
            <person name="Xu Y."/>
            <person name="Zhou H."/>
            <person name="Xiong C."/>
            <person name="Li S."/>
            <person name="Yu J."/>
            <person name="Hong S."/>
            <person name="Yu X."/>
            <person name="Zou P."/>
            <person name="Chen C."/>
            <person name="Chang X."/>
            <person name="Wang W."/>
            <person name="Lv Y."/>
            <person name="Sun Y."/>
            <person name="Ma L."/>
            <person name="Shen B."/>
            <person name="Zhu C."/>
        </authorList>
    </citation>
    <scope>NUCLEOTIDE SEQUENCE [LARGE SCALE GENOMIC DNA]</scope>
</reference>
<dbReference type="AlphaFoldDB" id="A0A084VBA4"/>
<dbReference type="EnsemblMetazoa" id="ASIC001413-RA">
    <property type="protein sequence ID" value="ASIC001413-PA"/>
    <property type="gene ID" value="ASIC001413"/>
</dbReference>
<evidence type="ECO:0000313" key="4">
    <source>
        <dbReference type="Proteomes" id="UP000030765"/>
    </source>
</evidence>
<proteinExistence type="predicted"/>
<organism evidence="2">
    <name type="scientific">Anopheles sinensis</name>
    <name type="common">Mosquito</name>
    <dbReference type="NCBI Taxonomy" id="74873"/>
    <lineage>
        <taxon>Eukaryota</taxon>
        <taxon>Metazoa</taxon>
        <taxon>Ecdysozoa</taxon>
        <taxon>Arthropoda</taxon>
        <taxon>Hexapoda</taxon>
        <taxon>Insecta</taxon>
        <taxon>Pterygota</taxon>
        <taxon>Neoptera</taxon>
        <taxon>Endopterygota</taxon>
        <taxon>Diptera</taxon>
        <taxon>Nematocera</taxon>
        <taxon>Culicoidea</taxon>
        <taxon>Culicidae</taxon>
        <taxon>Anophelinae</taxon>
        <taxon>Anopheles</taxon>
    </lineage>
</organism>
<feature type="compositionally biased region" description="Polar residues" evidence="1">
    <location>
        <begin position="111"/>
        <end position="122"/>
    </location>
</feature>
<evidence type="ECO:0000313" key="3">
    <source>
        <dbReference type="EnsemblMetazoa" id="ASIC001413-PA"/>
    </source>
</evidence>
<feature type="region of interest" description="Disordered" evidence="1">
    <location>
        <begin position="99"/>
        <end position="122"/>
    </location>
</feature>
<dbReference type="Proteomes" id="UP000030765">
    <property type="component" value="Unassembled WGS sequence"/>
</dbReference>